<dbReference type="EMBL" id="CAJVPZ010037625">
    <property type="protein sequence ID" value="CAG8753945.1"/>
    <property type="molecule type" value="Genomic_DNA"/>
</dbReference>
<accession>A0A9N9NRK2</accession>
<gene>
    <name evidence="1" type="ORF">RFULGI_LOCUS13806</name>
</gene>
<reference evidence="1" key="1">
    <citation type="submission" date="2021-06" db="EMBL/GenBank/DDBJ databases">
        <authorList>
            <person name="Kallberg Y."/>
            <person name="Tangrot J."/>
            <person name="Rosling A."/>
        </authorList>
    </citation>
    <scope>NUCLEOTIDE SEQUENCE</scope>
    <source>
        <strain evidence="1">IN212</strain>
    </source>
</reference>
<comment type="caution">
    <text evidence="1">The sequence shown here is derived from an EMBL/GenBank/DDBJ whole genome shotgun (WGS) entry which is preliminary data.</text>
</comment>
<dbReference type="Proteomes" id="UP000789396">
    <property type="component" value="Unassembled WGS sequence"/>
</dbReference>
<dbReference type="OrthoDB" id="2439921at2759"/>
<name>A0A9N9NRK2_9GLOM</name>
<feature type="non-terminal residue" evidence="1">
    <location>
        <position position="1"/>
    </location>
</feature>
<organism evidence="1 2">
    <name type="scientific">Racocetra fulgida</name>
    <dbReference type="NCBI Taxonomy" id="60492"/>
    <lineage>
        <taxon>Eukaryota</taxon>
        <taxon>Fungi</taxon>
        <taxon>Fungi incertae sedis</taxon>
        <taxon>Mucoromycota</taxon>
        <taxon>Glomeromycotina</taxon>
        <taxon>Glomeromycetes</taxon>
        <taxon>Diversisporales</taxon>
        <taxon>Gigasporaceae</taxon>
        <taxon>Racocetra</taxon>
    </lineage>
</organism>
<keyword evidence="2" id="KW-1185">Reference proteome</keyword>
<sequence>DRSFFDDTQYLANILFPIKNAILEVEENQSNLADCYIALLKIGATITKLFQDEYNEFRNYCTQ</sequence>
<proteinExistence type="predicted"/>
<evidence type="ECO:0000313" key="1">
    <source>
        <dbReference type="EMBL" id="CAG8753945.1"/>
    </source>
</evidence>
<protein>
    <submittedName>
        <fullName evidence="1">1175_t:CDS:1</fullName>
    </submittedName>
</protein>
<dbReference type="AlphaFoldDB" id="A0A9N9NRK2"/>
<feature type="non-terminal residue" evidence="1">
    <location>
        <position position="63"/>
    </location>
</feature>
<evidence type="ECO:0000313" key="2">
    <source>
        <dbReference type="Proteomes" id="UP000789396"/>
    </source>
</evidence>